<reference evidence="2 3" key="2">
    <citation type="submission" date="2018-11" db="EMBL/GenBank/DDBJ databases">
        <authorList>
            <consortium name="Pathogen Informatics"/>
        </authorList>
    </citation>
    <scope>NUCLEOTIDE SEQUENCE [LARGE SCALE GENOMIC DNA]</scope>
</reference>
<keyword evidence="1" id="KW-0472">Membrane</keyword>
<evidence type="ECO:0000313" key="3">
    <source>
        <dbReference type="Proteomes" id="UP000270296"/>
    </source>
</evidence>
<evidence type="ECO:0000313" key="4">
    <source>
        <dbReference type="WBParaSite" id="SBAD_0001322301-mRNA-1"/>
    </source>
</evidence>
<evidence type="ECO:0000313" key="2">
    <source>
        <dbReference type="EMBL" id="VDP51995.1"/>
    </source>
</evidence>
<accession>A0A183JAB2</accession>
<dbReference type="WBParaSite" id="SBAD_0001322301-mRNA-1">
    <property type="protein sequence ID" value="SBAD_0001322301-mRNA-1"/>
    <property type="gene ID" value="SBAD_0001322301"/>
</dbReference>
<organism evidence="4">
    <name type="scientific">Soboliphyme baturini</name>
    <dbReference type="NCBI Taxonomy" id="241478"/>
    <lineage>
        <taxon>Eukaryota</taxon>
        <taxon>Metazoa</taxon>
        <taxon>Ecdysozoa</taxon>
        <taxon>Nematoda</taxon>
        <taxon>Enoplea</taxon>
        <taxon>Dorylaimia</taxon>
        <taxon>Dioctophymatida</taxon>
        <taxon>Dioctophymatoidea</taxon>
        <taxon>Soboliphymatidae</taxon>
        <taxon>Soboliphyme</taxon>
    </lineage>
</organism>
<dbReference type="EMBL" id="UZAM01018914">
    <property type="protein sequence ID" value="VDP51995.1"/>
    <property type="molecule type" value="Genomic_DNA"/>
</dbReference>
<dbReference type="Proteomes" id="UP000270296">
    <property type="component" value="Unassembled WGS sequence"/>
</dbReference>
<feature type="transmembrane region" description="Helical" evidence="1">
    <location>
        <begin position="79"/>
        <end position="101"/>
    </location>
</feature>
<proteinExistence type="predicted"/>
<keyword evidence="3" id="KW-1185">Reference proteome</keyword>
<protein>
    <submittedName>
        <fullName evidence="4">EF-hand_like domain-containing protein</fullName>
    </submittedName>
</protein>
<keyword evidence="1" id="KW-0812">Transmembrane</keyword>
<keyword evidence="1" id="KW-1133">Transmembrane helix</keyword>
<sequence length="102" mass="12035">MAELPPFLKSKYTYLFERFYGKQFSDDSLRSFPHNNQCFVSSDTNKNSVVTHSDFLDLAEVSERLRFRHLLFILRQRPLALLISAPCFCNYFFSIAFFCCLI</sequence>
<evidence type="ECO:0000256" key="1">
    <source>
        <dbReference type="SAM" id="Phobius"/>
    </source>
</evidence>
<dbReference type="AlphaFoldDB" id="A0A183JAB2"/>
<reference evidence="4" key="1">
    <citation type="submission" date="2016-06" db="UniProtKB">
        <authorList>
            <consortium name="WormBaseParasite"/>
        </authorList>
    </citation>
    <scope>IDENTIFICATION</scope>
</reference>
<gene>
    <name evidence="2" type="ORF">SBAD_LOCUS12810</name>
</gene>
<name>A0A183JAB2_9BILA</name>